<accession>A0A8J6HYY2</accession>
<feature type="domain" description="Calcineurin-like phosphoesterase" evidence="12">
    <location>
        <begin position="919"/>
        <end position="1128"/>
    </location>
</feature>
<dbReference type="GO" id="GO:0046872">
    <property type="term" value="F:metal ion binding"/>
    <property type="evidence" value="ECO:0007669"/>
    <property type="project" value="UniProtKB-KW"/>
</dbReference>
<evidence type="ECO:0000256" key="10">
    <source>
        <dbReference type="ARBA" id="ARBA00022801"/>
    </source>
</evidence>
<dbReference type="InterPro" id="IPR008334">
    <property type="entry name" value="5'-Nucleotdase_C"/>
</dbReference>
<feature type="domain" description="5'-Nucleotidase C-terminal" evidence="13">
    <location>
        <begin position="715"/>
        <end position="880"/>
    </location>
</feature>
<evidence type="ECO:0000256" key="7">
    <source>
        <dbReference type="ARBA" id="ARBA00022723"/>
    </source>
</evidence>
<dbReference type="GO" id="GO:0005886">
    <property type="term" value="C:plasma membrane"/>
    <property type="evidence" value="ECO:0007669"/>
    <property type="project" value="TreeGrafter"/>
</dbReference>
<dbReference type="EC" id="3.6.1.5" evidence="3"/>
<feature type="domain" description="5'-Nucleotidase C-terminal" evidence="13">
    <location>
        <begin position="185"/>
        <end position="357"/>
    </location>
</feature>
<keyword evidence="5" id="KW-0964">Secreted</keyword>
<keyword evidence="8" id="KW-0732">Signal</keyword>
<keyword evidence="7" id="KW-0479">Metal-binding</keyword>
<dbReference type="GO" id="GO:0006196">
    <property type="term" value="P:AMP catabolic process"/>
    <property type="evidence" value="ECO:0007669"/>
    <property type="project" value="TreeGrafter"/>
</dbReference>
<dbReference type="GO" id="GO:0004050">
    <property type="term" value="F:apyrase activity"/>
    <property type="evidence" value="ECO:0007669"/>
    <property type="project" value="UniProtKB-EC"/>
</dbReference>
<evidence type="ECO:0000259" key="13">
    <source>
        <dbReference type="Pfam" id="PF02872"/>
    </source>
</evidence>
<dbReference type="PROSITE" id="PS00786">
    <property type="entry name" value="5_NUCLEOTIDASE_2"/>
    <property type="match status" value="1"/>
</dbReference>
<dbReference type="Pfam" id="PF00149">
    <property type="entry name" value="Metallophos"/>
    <property type="match status" value="2"/>
</dbReference>
<protein>
    <recommendedName>
        <fullName evidence="3">apyrase</fullName>
        <ecNumber evidence="3">3.6.1.5</ecNumber>
    </recommendedName>
</protein>
<dbReference type="GO" id="GO:0005615">
    <property type="term" value="C:extracellular space"/>
    <property type="evidence" value="ECO:0007669"/>
    <property type="project" value="UniProtKB-ARBA"/>
</dbReference>
<keyword evidence="6" id="KW-0800">Toxin</keyword>
<dbReference type="FunFam" id="3.90.780.10:FF:000015">
    <property type="entry name" value="Trifunctional nucleotide phosphoesterase protein YfkN"/>
    <property type="match status" value="2"/>
</dbReference>
<reference evidence="14" key="1">
    <citation type="journal article" date="2020" name="J Insects Food Feed">
        <title>The yellow mealworm (Tenebrio molitor) genome: a resource for the emerging insects as food and feed industry.</title>
        <authorList>
            <person name="Eriksson T."/>
            <person name="Andere A."/>
            <person name="Kelstrup H."/>
            <person name="Emery V."/>
            <person name="Picard C."/>
        </authorList>
    </citation>
    <scope>NUCLEOTIDE SEQUENCE</scope>
    <source>
        <strain evidence="14">Stoneville</strain>
        <tissue evidence="14">Whole head</tissue>
    </source>
</reference>
<dbReference type="GO" id="GO:0008253">
    <property type="term" value="F:5'-nucleotidase activity"/>
    <property type="evidence" value="ECO:0007669"/>
    <property type="project" value="TreeGrafter"/>
</dbReference>
<dbReference type="CDD" id="cd07409">
    <property type="entry name" value="MPP_CD73_N"/>
    <property type="match status" value="2"/>
</dbReference>
<dbReference type="Proteomes" id="UP000719412">
    <property type="component" value="Unassembled WGS sequence"/>
</dbReference>
<gene>
    <name evidence="14" type="ORF">GEV33_000788</name>
</gene>
<proteinExistence type="inferred from homology"/>
<evidence type="ECO:0000256" key="8">
    <source>
        <dbReference type="ARBA" id="ARBA00022729"/>
    </source>
</evidence>
<evidence type="ECO:0000256" key="4">
    <source>
        <dbReference type="ARBA" id="ARBA00022442"/>
    </source>
</evidence>
<dbReference type="FunFam" id="3.60.21.10:FF:000020">
    <property type="entry name" value="NT5E isoform 4"/>
    <property type="match status" value="2"/>
</dbReference>
<dbReference type="Gene3D" id="3.90.780.10">
    <property type="entry name" value="5'-Nucleotidase, C-terminal domain"/>
    <property type="match status" value="3"/>
</dbReference>
<keyword evidence="9" id="KW-0547">Nucleotide-binding</keyword>
<dbReference type="Gene3D" id="3.60.21.10">
    <property type="match status" value="3"/>
</dbReference>
<comment type="caution">
    <text evidence="14">The sequence shown here is derived from an EMBL/GenBank/DDBJ whole genome shotgun (WGS) entry which is preliminary data.</text>
</comment>
<evidence type="ECO:0000313" key="15">
    <source>
        <dbReference type="Proteomes" id="UP000719412"/>
    </source>
</evidence>
<evidence type="ECO:0000256" key="2">
    <source>
        <dbReference type="ARBA" id="ARBA00006654"/>
    </source>
</evidence>
<dbReference type="GO" id="GO:0090729">
    <property type="term" value="F:toxin activity"/>
    <property type="evidence" value="ECO:0007669"/>
    <property type="project" value="UniProtKB-KW"/>
</dbReference>
<dbReference type="InterPro" id="IPR006179">
    <property type="entry name" value="5_nucleotidase/apyrase"/>
</dbReference>
<name>A0A8J6HYY2_TENMO</name>
<keyword evidence="4" id="KW-1201">Platelet aggregation inhibiting toxin</keyword>
<dbReference type="GO" id="GO:0000166">
    <property type="term" value="F:nucleotide binding"/>
    <property type="evidence" value="ECO:0007669"/>
    <property type="project" value="UniProtKB-KW"/>
</dbReference>
<organism evidence="14 15">
    <name type="scientific">Tenebrio molitor</name>
    <name type="common">Yellow mealworm beetle</name>
    <dbReference type="NCBI Taxonomy" id="7067"/>
    <lineage>
        <taxon>Eukaryota</taxon>
        <taxon>Metazoa</taxon>
        <taxon>Ecdysozoa</taxon>
        <taxon>Arthropoda</taxon>
        <taxon>Hexapoda</taxon>
        <taxon>Insecta</taxon>
        <taxon>Pterygota</taxon>
        <taxon>Neoptera</taxon>
        <taxon>Endopterygota</taxon>
        <taxon>Coleoptera</taxon>
        <taxon>Polyphaga</taxon>
        <taxon>Cucujiformia</taxon>
        <taxon>Tenebrionidae</taxon>
        <taxon>Tenebrio</taxon>
    </lineage>
</organism>
<dbReference type="InterPro" id="IPR004843">
    <property type="entry name" value="Calcineurin-like_PHP"/>
</dbReference>
<evidence type="ECO:0000256" key="5">
    <source>
        <dbReference type="ARBA" id="ARBA00022525"/>
    </source>
</evidence>
<keyword evidence="15" id="KW-1185">Reference proteome</keyword>
<comment type="similarity">
    <text evidence="2">Belongs to the 5'-nucleotidase family.</text>
</comment>
<dbReference type="PANTHER" id="PTHR11575">
    <property type="entry name" value="5'-NUCLEOTIDASE-RELATED"/>
    <property type="match status" value="1"/>
</dbReference>
<reference evidence="14" key="2">
    <citation type="submission" date="2021-08" db="EMBL/GenBank/DDBJ databases">
        <authorList>
            <person name="Eriksson T."/>
        </authorList>
    </citation>
    <scope>NUCLEOTIDE SEQUENCE</scope>
    <source>
        <strain evidence="14">Stoneville</strain>
        <tissue evidence="14">Whole head</tissue>
    </source>
</reference>
<feature type="domain" description="Calcineurin-like phosphoesterase" evidence="12">
    <location>
        <begin position="410"/>
        <end position="623"/>
    </location>
</feature>
<dbReference type="FunFam" id="3.90.780.10:FF:000004">
    <property type="entry name" value="UDP-sugar hydrolase, putative"/>
    <property type="match status" value="1"/>
</dbReference>
<evidence type="ECO:0000256" key="11">
    <source>
        <dbReference type="ARBA" id="ARBA00023240"/>
    </source>
</evidence>
<keyword evidence="10" id="KW-0378">Hydrolase</keyword>
<comment type="subcellular location">
    <subcellularLocation>
        <location evidence="1">Secreted</location>
    </subcellularLocation>
</comment>
<keyword evidence="11" id="KW-1199">Hemostasis impairing toxin</keyword>
<evidence type="ECO:0000256" key="6">
    <source>
        <dbReference type="ARBA" id="ARBA00022656"/>
    </source>
</evidence>
<dbReference type="InterPro" id="IPR036907">
    <property type="entry name" value="5'-Nucleotdase_C_sf"/>
</dbReference>
<evidence type="ECO:0000313" key="14">
    <source>
        <dbReference type="EMBL" id="KAH0822003.1"/>
    </source>
</evidence>
<evidence type="ECO:0000256" key="9">
    <source>
        <dbReference type="ARBA" id="ARBA00022741"/>
    </source>
</evidence>
<dbReference type="SUPFAM" id="SSF55816">
    <property type="entry name" value="5'-nucleotidase (syn. UDP-sugar hydrolase), C-terminal domain"/>
    <property type="match status" value="3"/>
</dbReference>
<feature type="domain" description="5'-Nucleotidase C-terminal" evidence="13">
    <location>
        <begin position="1233"/>
        <end position="1388"/>
    </location>
</feature>
<dbReference type="InterPro" id="IPR029052">
    <property type="entry name" value="Metallo-depent_PP-like"/>
</dbReference>
<dbReference type="PRINTS" id="PR01607">
    <property type="entry name" value="APYRASEFAMLY"/>
</dbReference>
<dbReference type="Pfam" id="PF02872">
    <property type="entry name" value="5_nucleotid_C"/>
    <property type="match status" value="3"/>
</dbReference>
<dbReference type="SUPFAM" id="SSF56300">
    <property type="entry name" value="Metallo-dependent phosphatases"/>
    <property type="match status" value="3"/>
</dbReference>
<dbReference type="InterPro" id="IPR006146">
    <property type="entry name" value="5'-Nucleotdase_CS"/>
</dbReference>
<evidence type="ECO:0000256" key="3">
    <source>
        <dbReference type="ARBA" id="ARBA00012148"/>
    </source>
</evidence>
<evidence type="ECO:0000256" key="1">
    <source>
        <dbReference type="ARBA" id="ARBA00004613"/>
    </source>
</evidence>
<dbReference type="PANTHER" id="PTHR11575:SF32">
    <property type="entry name" value="APYRASE-LIKE PROTEIN"/>
    <property type="match status" value="1"/>
</dbReference>
<evidence type="ECO:0000259" key="12">
    <source>
        <dbReference type="Pfam" id="PF00149"/>
    </source>
</evidence>
<sequence length="1432" mass="159513">MEKKLESSESSSRQLIYTFVILFKEISNTEQLKFFDESESVNAEAERLVKEENVFTNVVLSHSGYDTEQEIAKKATAASKIGLVVGGHSHTFLYTGEPVPGPATPAGPYPTIVERVDGKQVLVVQASCYCRYLGNITVSYDENGDCVDWSGSPIFLDTSVPQDETINQEMEPWKDEVDELGDKIVGKTLVTLDQTMCRHSECLLGDFVADAMVYSYAETAEESSWTYAALAVVNAGNLRTTIETGDITYNDMITAQPFGSTFDVGEIEGKYLKEMFEFTMTPYNYGRAYVDINLLQVSGFRLVYNLTQPSGSRVESIKVRCNDCTIPAYEDLDLNKTYRLIVTSFLKNGGDGYQVLTNNLKNVKVGRVDIDVLLDYLQTRMQYIKCIIFILLLIQFVENVPVKENVIELSVIHINDFHARYEETSLDSGLCKSDKCVGGFSRLYATVTSLFKQKPNSILLNAGDNFEGTAWYNVHKWNITQYFLNKLPIDAFTLGNHEFEDKIEGLAPFLQHIKAPVVVSNIDASKEPTIEKLFNKSVVIERNGVKIGVIGVVLSTMGEIADIGNLVLLNESDAVNAEAERLVKEEGVFTNIVLSHCGYDVEKEIAKRATSRISLIVGGHSHSFLYTGESVLGPDIPIGPYPTIVENTERKRVLVVQASSYTKYLGNITVFYNRNGEVVDWSGAPVFLGTAVPQDDEINEELIPWKKSLDFQFKVIGSTLVRLEQTSCPMAECLIGDLVTDAMVYAFTDSPEPGTWTNGSIAMMHSGGLRTGIDIGNITYSEIESVLPFNNTIDIAEIKGQHLKEILEFSVADANINLLQVSGVKVVFNLTMPQGSRVISLQLRCQKCTVPVYEDLDEEKMYRIILPSFLVDGGFGFTLFRDYLRDRQIGELDAKVFAKYVAVTIAVFKHGRSGQYNLTVIHFNDFHARYEPIDNQSTTCEGSNCIGGFSRLYSTIKLLQQNNPNSLLLNAGDNFQGTLWYIVHKWNVTQHFLNKLSFDALTLGNHEFDDGIAGLVPFLNHIKAPVVVSNIDDSKEPRLQNLYRKSVVVEKGGKKIGIIGVLLTETNLTSHTENLIFRNEIESVNAEAKRLENEVFTNIVLSHCGYEADLEMARKSVGKISMVVGGHTDTFLYTGSPVPGPDKPSGPYPTVVTNQNGNQVLVVQASAYTKYLVDWDGGPIFLDPKIPTGVNMFSLKFVPTLDVTDEDIDADLSVWKKAVDLEGSKIVGSSMFTMPKQPCREEECPLGNFATDAMVSSYIDKAEEGSWTYASVAMIHAGGMRAGMDKGNISFNQLIATFPFQDTINLCEIKGKHIIEILESCMDDNHLKFPHLFQVSGLHVVFNISHPEGQRVQSLKVRCRECLVLTYEDAVLEEYYRVLLPTFLTDTGFNPLFKKYILNKKVGDLDSNVYVKYLSKEFPLAAVVEGRIQITK</sequence>
<dbReference type="EMBL" id="JABDTM020004910">
    <property type="protein sequence ID" value="KAH0822003.1"/>
    <property type="molecule type" value="Genomic_DNA"/>
</dbReference>